<gene>
    <name evidence="3" type="ORF">Psuf_041390</name>
</gene>
<feature type="transmembrane region" description="Helical" evidence="2">
    <location>
        <begin position="152"/>
        <end position="173"/>
    </location>
</feature>
<sequence length="277" mass="28453">MRNGVRGVLAGVAAAAVALGLAEFVAVFTGSRSAPLVAVGGVVVDHVPEPLKQFAIDTFGTHDKTALLTGTVVLLAAFAALIGWLALRNIWYGVAGIALFGAVGVASALSRPDAGIEAAVPSLLGAAVAAAVLWRLLAAPAEIGDSGDRRRFLTGVAVVAGAAALSGLGGRWLSTRRTVSEARRAVRLPVPASPAPPVPAGPSWTSPSSRRTSPRTAPSTASTPRSWCRRWTRRRGRCGSTGGYATRSRSPSTSCWPGRWSSGTSRSPASPTRWAAT</sequence>
<organism evidence="3 4">
    <name type="scientific">Phytohabitans suffuscus</name>
    <dbReference type="NCBI Taxonomy" id="624315"/>
    <lineage>
        <taxon>Bacteria</taxon>
        <taxon>Bacillati</taxon>
        <taxon>Actinomycetota</taxon>
        <taxon>Actinomycetes</taxon>
        <taxon>Micromonosporales</taxon>
        <taxon>Micromonosporaceae</taxon>
    </lineage>
</organism>
<feature type="compositionally biased region" description="Polar residues" evidence="1">
    <location>
        <begin position="247"/>
        <end position="270"/>
    </location>
</feature>
<keyword evidence="2" id="KW-0812">Transmembrane</keyword>
<dbReference type="KEGG" id="psuu:Psuf_041390"/>
<evidence type="ECO:0000256" key="1">
    <source>
        <dbReference type="SAM" id="MobiDB-lite"/>
    </source>
</evidence>
<feature type="transmembrane region" description="Helical" evidence="2">
    <location>
        <begin position="66"/>
        <end position="85"/>
    </location>
</feature>
<name>A0A6F8YL86_9ACTN</name>
<feature type="region of interest" description="Disordered" evidence="1">
    <location>
        <begin position="184"/>
        <end position="277"/>
    </location>
</feature>
<proteinExistence type="predicted"/>
<reference evidence="3 4" key="1">
    <citation type="submission" date="2020-03" db="EMBL/GenBank/DDBJ databases">
        <title>Whole genome shotgun sequence of Phytohabitans suffuscus NBRC 105367.</title>
        <authorList>
            <person name="Komaki H."/>
            <person name="Tamura T."/>
        </authorList>
    </citation>
    <scope>NUCLEOTIDE SEQUENCE [LARGE SCALE GENOMIC DNA]</scope>
    <source>
        <strain evidence="3 4">NBRC 105367</strain>
    </source>
</reference>
<reference evidence="3 4" key="2">
    <citation type="submission" date="2020-03" db="EMBL/GenBank/DDBJ databases">
        <authorList>
            <person name="Ichikawa N."/>
            <person name="Kimura A."/>
            <person name="Kitahashi Y."/>
            <person name="Uohara A."/>
        </authorList>
    </citation>
    <scope>NUCLEOTIDE SEQUENCE [LARGE SCALE GENOMIC DNA]</scope>
    <source>
        <strain evidence="3 4">NBRC 105367</strain>
    </source>
</reference>
<evidence type="ECO:0000313" key="3">
    <source>
        <dbReference type="EMBL" id="BCB86826.1"/>
    </source>
</evidence>
<keyword evidence="2" id="KW-1133">Transmembrane helix</keyword>
<protein>
    <recommendedName>
        <fullName evidence="5">Oxidoreductase</fullName>
    </recommendedName>
</protein>
<evidence type="ECO:0000313" key="4">
    <source>
        <dbReference type="Proteomes" id="UP000503011"/>
    </source>
</evidence>
<feature type="transmembrane region" description="Helical" evidence="2">
    <location>
        <begin position="90"/>
        <end position="110"/>
    </location>
</feature>
<evidence type="ECO:0000256" key="2">
    <source>
        <dbReference type="SAM" id="Phobius"/>
    </source>
</evidence>
<dbReference type="EMBL" id="AP022871">
    <property type="protein sequence ID" value="BCB86826.1"/>
    <property type="molecule type" value="Genomic_DNA"/>
</dbReference>
<evidence type="ECO:0008006" key="5">
    <source>
        <dbReference type="Google" id="ProtNLM"/>
    </source>
</evidence>
<dbReference type="Proteomes" id="UP000503011">
    <property type="component" value="Chromosome"/>
</dbReference>
<accession>A0A6F8YL86</accession>
<feature type="compositionally biased region" description="Pro residues" evidence="1">
    <location>
        <begin position="191"/>
        <end position="200"/>
    </location>
</feature>
<feature type="transmembrane region" description="Helical" evidence="2">
    <location>
        <begin position="122"/>
        <end position="140"/>
    </location>
</feature>
<feature type="compositionally biased region" description="Low complexity" evidence="1">
    <location>
        <begin position="201"/>
        <end position="226"/>
    </location>
</feature>
<feature type="compositionally biased region" description="Basic residues" evidence="1">
    <location>
        <begin position="227"/>
        <end position="237"/>
    </location>
</feature>
<keyword evidence="2" id="KW-0472">Membrane</keyword>
<dbReference type="AlphaFoldDB" id="A0A6F8YL86"/>
<keyword evidence="4" id="KW-1185">Reference proteome</keyword>